<organism evidence="13 14">
    <name type="scientific">Fodinibius roseus</name>
    <dbReference type="NCBI Taxonomy" id="1194090"/>
    <lineage>
        <taxon>Bacteria</taxon>
        <taxon>Pseudomonadati</taxon>
        <taxon>Balneolota</taxon>
        <taxon>Balneolia</taxon>
        <taxon>Balneolales</taxon>
        <taxon>Balneolaceae</taxon>
        <taxon>Fodinibius</taxon>
    </lineage>
</organism>
<dbReference type="NCBIfam" id="TIGR01447">
    <property type="entry name" value="recD"/>
    <property type="match status" value="1"/>
</dbReference>
<dbReference type="InterPro" id="IPR049550">
    <property type="entry name" value="RecD_N"/>
</dbReference>
<evidence type="ECO:0000313" key="13">
    <source>
        <dbReference type="EMBL" id="SHE32636.1"/>
    </source>
</evidence>
<dbReference type="STRING" id="1194090.SAMN05443144_10159"/>
<dbReference type="HAMAP" id="MF_01487">
    <property type="entry name" value="RecD"/>
    <property type="match status" value="1"/>
</dbReference>
<dbReference type="OrthoDB" id="9803432at2"/>
<evidence type="ECO:0000256" key="1">
    <source>
        <dbReference type="ARBA" id="ARBA00022722"/>
    </source>
</evidence>
<dbReference type="InterPro" id="IPR027785">
    <property type="entry name" value="UvrD-like_helicase_C"/>
</dbReference>
<dbReference type="InterPro" id="IPR027417">
    <property type="entry name" value="P-loop_NTPase"/>
</dbReference>
<evidence type="ECO:0000259" key="11">
    <source>
        <dbReference type="Pfam" id="PF13538"/>
    </source>
</evidence>
<evidence type="ECO:0000256" key="10">
    <source>
        <dbReference type="ARBA" id="ARBA00023235"/>
    </source>
</evidence>
<evidence type="ECO:0000256" key="7">
    <source>
        <dbReference type="ARBA" id="ARBA00022840"/>
    </source>
</evidence>
<dbReference type="InterPro" id="IPR041851">
    <property type="entry name" value="RecD_N_sf"/>
</dbReference>
<keyword evidence="9" id="KW-0234">DNA repair</keyword>
<dbReference type="GO" id="GO:0005524">
    <property type="term" value="F:ATP binding"/>
    <property type="evidence" value="ECO:0007669"/>
    <property type="project" value="UniProtKB-KW"/>
</dbReference>
<evidence type="ECO:0000256" key="6">
    <source>
        <dbReference type="ARBA" id="ARBA00022839"/>
    </source>
</evidence>
<dbReference type="AlphaFoldDB" id="A0A1M4SKA8"/>
<keyword evidence="3" id="KW-0227">DNA damage</keyword>
<evidence type="ECO:0000256" key="8">
    <source>
        <dbReference type="ARBA" id="ARBA00023125"/>
    </source>
</evidence>
<dbReference type="CDD" id="cd17933">
    <property type="entry name" value="DEXSc_RecD-like"/>
    <property type="match status" value="1"/>
</dbReference>
<name>A0A1M4SKA8_9BACT</name>
<dbReference type="GO" id="GO:0008854">
    <property type="term" value="F:exodeoxyribonuclease V activity"/>
    <property type="evidence" value="ECO:0007669"/>
    <property type="project" value="InterPro"/>
</dbReference>
<dbReference type="PANTHER" id="PTHR43788:SF6">
    <property type="entry name" value="DNA HELICASE B"/>
    <property type="match status" value="1"/>
</dbReference>
<evidence type="ECO:0000256" key="3">
    <source>
        <dbReference type="ARBA" id="ARBA00022763"/>
    </source>
</evidence>
<keyword evidence="1" id="KW-0540">Nuclease</keyword>
<keyword evidence="5 13" id="KW-0347">Helicase</keyword>
<keyword evidence="4" id="KW-0378">Hydrolase</keyword>
<evidence type="ECO:0000259" key="12">
    <source>
        <dbReference type="Pfam" id="PF21185"/>
    </source>
</evidence>
<proteinExistence type="inferred from homology"/>
<evidence type="ECO:0000256" key="5">
    <source>
        <dbReference type="ARBA" id="ARBA00022806"/>
    </source>
</evidence>
<evidence type="ECO:0000256" key="2">
    <source>
        <dbReference type="ARBA" id="ARBA00022741"/>
    </source>
</evidence>
<reference evidence="13 14" key="1">
    <citation type="submission" date="2016-11" db="EMBL/GenBank/DDBJ databases">
        <authorList>
            <person name="Jaros S."/>
            <person name="Januszkiewicz K."/>
            <person name="Wedrychowicz H."/>
        </authorList>
    </citation>
    <scope>NUCLEOTIDE SEQUENCE [LARGE SCALE GENOMIC DNA]</scope>
    <source>
        <strain evidence="13 14">DSM 21986</strain>
    </source>
</reference>
<dbReference type="Pfam" id="PF21185">
    <property type="entry name" value="RecD_N"/>
    <property type="match status" value="1"/>
</dbReference>
<evidence type="ECO:0000256" key="4">
    <source>
        <dbReference type="ARBA" id="ARBA00022801"/>
    </source>
</evidence>
<accession>A0A1M4SKA8</accession>
<dbReference type="GO" id="GO:0006302">
    <property type="term" value="P:double-strand break repair"/>
    <property type="evidence" value="ECO:0007669"/>
    <property type="project" value="InterPro"/>
</dbReference>
<keyword evidence="10" id="KW-0413">Isomerase</keyword>
<dbReference type="Proteomes" id="UP000184041">
    <property type="component" value="Unassembled WGS sequence"/>
</dbReference>
<gene>
    <name evidence="13" type="ORF">SAMN05443144_10159</name>
</gene>
<dbReference type="InterPro" id="IPR006344">
    <property type="entry name" value="RecD"/>
</dbReference>
<dbReference type="SUPFAM" id="SSF52540">
    <property type="entry name" value="P-loop containing nucleoside triphosphate hydrolases"/>
    <property type="match status" value="2"/>
</dbReference>
<keyword evidence="14" id="KW-1185">Reference proteome</keyword>
<dbReference type="Gene3D" id="1.10.10.1020">
    <property type="entry name" value="RecBCD complex, subunit RecD, N-terminal domain"/>
    <property type="match status" value="1"/>
</dbReference>
<dbReference type="CDD" id="cd18809">
    <property type="entry name" value="SF1_C_RecD"/>
    <property type="match status" value="1"/>
</dbReference>
<dbReference type="Pfam" id="PF13538">
    <property type="entry name" value="UvrD_C_2"/>
    <property type="match status" value="1"/>
</dbReference>
<dbReference type="GO" id="GO:0017116">
    <property type="term" value="F:single-stranded DNA helicase activity"/>
    <property type="evidence" value="ECO:0007669"/>
    <property type="project" value="TreeGrafter"/>
</dbReference>
<sequence>MSQKNIMNRLSALREQGVILDIDLELCRFLWSQDPDVSEAVLMSACLTSYLYHKGNICLQLDEYAGGPLFEEAEGRQSPEAPALEEWKNRLSESPFVGGPGTFRPLILDSENRLYLHKLWHHEHTLAAALLERCRDSEKDIDVPLLHEGLERLFSFQSPSKVGTDWQRVAAALAVKHTLSVISGGPGTGKTSTVVRILALLAEQGEARGRMPAIALTAPTGKAAARLQEAIQSARESLPVTEGIREAIPGEAVTLHQLLGARRYTSRFRHNKENPLSQDVVVIDEVSMVDQALMSRVMEALLEGTKLILLGDKDQLASVEAGSVLGDICRGTENRFSSGTTAWLQSLSLDLPGEATVSAPDTLTDYVTLLTESYRFGADSGIARLAESVNRGEAEEAIAFLKSEQYPEIALVNSREDSALEELLAQRAAGYFDRLSRCSSPDEAFAILNEFRILAAHRRGPWGIRYLNRYIERILQERGSIPKYQQWYPGKPVMVNVNDYSLGLYNGDTGICLANEEQELRVYFQHDNAIREVAPSRLPDHNKAYALTVHKSQGSEFNNILIVLPAERSKVVSRELIYTAITRARKTVIILTPEEILRQGIREKLQRTSGLSDRLWP</sequence>
<feature type="domain" description="UvrD-like helicase C-terminal" evidence="11">
    <location>
        <begin position="544"/>
        <end position="590"/>
    </location>
</feature>
<dbReference type="GO" id="GO:0009338">
    <property type="term" value="C:exodeoxyribonuclease V complex"/>
    <property type="evidence" value="ECO:0007669"/>
    <property type="project" value="InterPro"/>
</dbReference>
<dbReference type="Pfam" id="PF13245">
    <property type="entry name" value="AAA_19"/>
    <property type="match status" value="1"/>
</dbReference>
<dbReference type="PANTHER" id="PTHR43788">
    <property type="entry name" value="DNA2/NAM7 HELICASE FAMILY MEMBER"/>
    <property type="match status" value="1"/>
</dbReference>
<dbReference type="GO" id="GO:0003677">
    <property type="term" value="F:DNA binding"/>
    <property type="evidence" value="ECO:0007669"/>
    <property type="project" value="UniProtKB-KW"/>
</dbReference>
<keyword evidence="2" id="KW-0547">Nucleotide-binding</keyword>
<protein>
    <submittedName>
        <fullName evidence="13">DNA helicase/exodeoxyribonuclease V, alpha subunit</fullName>
    </submittedName>
</protein>
<dbReference type="EMBL" id="FQUS01000001">
    <property type="protein sequence ID" value="SHE32636.1"/>
    <property type="molecule type" value="Genomic_DNA"/>
</dbReference>
<evidence type="ECO:0000313" key="14">
    <source>
        <dbReference type="Proteomes" id="UP000184041"/>
    </source>
</evidence>
<dbReference type="Gene3D" id="3.40.50.300">
    <property type="entry name" value="P-loop containing nucleotide triphosphate hydrolases"/>
    <property type="match status" value="3"/>
</dbReference>
<evidence type="ECO:0000256" key="9">
    <source>
        <dbReference type="ARBA" id="ARBA00023204"/>
    </source>
</evidence>
<dbReference type="GO" id="GO:0006310">
    <property type="term" value="P:DNA recombination"/>
    <property type="evidence" value="ECO:0007669"/>
    <property type="project" value="InterPro"/>
</dbReference>
<keyword evidence="6" id="KW-0269">Exonuclease</keyword>
<dbReference type="InterPro" id="IPR050534">
    <property type="entry name" value="Coronavir_polyprotein_1ab"/>
</dbReference>
<keyword evidence="8" id="KW-0238">DNA-binding</keyword>
<keyword evidence="7" id="KW-0067">ATP-binding</keyword>
<feature type="domain" description="RecBCD enzyme subunit RecD N-terminal" evidence="12">
    <location>
        <begin position="15"/>
        <end position="115"/>
    </location>
</feature>